<name>A0A183F338_HELPZ</name>
<organism evidence="7 8">
    <name type="scientific">Heligmosomoides polygyrus</name>
    <name type="common">Parasitic roundworm</name>
    <dbReference type="NCBI Taxonomy" id="6339"/>
    <lineage>
        <taxon>Eukaryota</taxon>
        <taxon>Metazoa</taxon>
        <taxon>Ecdysozoa</taxon>
        <taxon>Nematoda</taxon>
        <taxon>Chromadorea</taxon>
        <taxon>Rhabditida</taxon>
        <taxon>Rhabditina</taxon>
        <taxon>Rhabditomorpha</taxon>
        <taxon>Strongyloidea</taxon>
        <taxon>Heligmosomidae</taxon>
        <taxon>Heligmosomoides</taxon>
    </lineage>
</organism>
<dbReference type="GO" id="GO:0004930">
    <property type="term" value="F:G protein-coupled receptor activity"/>
    <property type="evidence" value="ECO:0007669"/>
    <property type="project" value="InterPro"/>
</dbReference>
<keyword evidence="3 5" id="KW-1133">Transmembrane helix</keyword>
<dbReference type="Proteomes" id="UP000050761">
    <property type="component" value="Unassembled WGS sequence"/>
</dbReference>
<dbReference type="SUPFAM" id="SSF81321">
    <property type="entry name" value="Family A G protein-coupled receptor-like"/>
    <property type="match status" value="1"/>
</dbReference>
<accession>A0A3P7UDZ7</accession>
<feature type="transmembrane region" description="Helical" evidence="5">
    <location>
        <begin position="80"/>
        <end position="100"/>
    </location>
</feature>
<feature type="transmembrane region" description="Helical" evidence="5">
    <location>
        <begin position="149"/>
        <end position="166"/>
    </location>
</feature>
<dbReference type="EMBL" id="UZAH01000439">
    <property type="protein sequence ID" value="VDO18963.1"/>
    <property type="molecule type" value="Genomic_DNA"/>
</dbReference>
<feature type="transmembrane region" description="Helical" evidence="5">
    <location>
        <begin position="106"/>
        <end position="128"/>
    </location>
</feature>
<dbReference type="PANTHER" id="PTHR23360:SF67">
    <property type="entry name" value="G-PROTEIN COUPLED RECEPTORS FAMILY 1 PROFILE DOMAIN-CONTAINING PROTEIN"/>
    <property type="match status" value="1"/>
</dbReference>
<feature type="transmembrane region" description="Helical" evidence="5">
    <location>
        <begin position="235"/>
        <end position="259"/>
    </location>
</feature>
<feature type="transmembrane region" description="Helical" evidence="5">
    <location>
        <begin position="172"/>
        <end position="194"/>
    </location>
</feature>
<evidence type="ECO:0000313" key="7">
    <source>
        <dbReference type="Proteomes" id="UP000050761"/>
    </source>
</evidence>
<gene>
    <name evidence="6" type="ORF">HPBE_LOCUS581</name>
</gene>
<feature type="transmembrane region" description="Helical" evidence="5">
    <location>
        <begin position="53"/>
        <end position="73"/>
    </location>
</feature>
<dbReference type="OrthoDB" id="5853168at2759"/>
<dbReference type="AlphaFoldDB" id="A0A183F338"/>
<evidence type="ECO:0000256" key="4">
    <source>
        <dbReference type="ARBA" id="ARBA00023136"/>
    </source>
</evidence>
<proteinExistence type="predicted"/>
<accession>A0A183F338</accession>
<evidence type="ECO:0000256" key="1">
    <source>
        <dbReference type="ARBA" id="ARBA00004370"/>
    </source>
</evidence>
<dbReference type="Pfam" id="PF10320">
    <property type="entry name" value="7TM_GPCR_Srsx"/>
    <property type="match status" value="1"/>
</dbReference>
<dbReference type="WBParaSite" id="HPBE_0000058001-mRNA-1">
    <property type="protein sequence ID" value="HPBE_0000058001-mRNA-1"/>
    <property type="gene ID" value="HPBE_0000058001"/>
</dbReference>
<dbReference type="Gene3D" id="1.20.1070.10">
    <property type="entry name" value="Rhodopsin 7-helix transmembrane proteins"/>
    <property type="match status" value="1"/>
</dbReference>
<dbReference type="GO" id="GO:0016020">
    <property type="term" value="C:membrane"/>
    <property type="evidence" value="ECO:0007669"/>
    <property type="project" value="UniProtKB-SubCell"/>
</dbReference>
<dbReference type="SMART" id="SM01381">
    <property type="entry name" value="7TM_GPCR_Srsx"/>
    <property type="match status" value="1"/>
</dbReference>
<dbReference type="InterPro" id="IPR019424">
    <property type="entry name" value="7TM_GPCR_Srsx"/>
</dbReference>
<keyword evidence="2 5" id="KW-0812">Transmembrane</keyword>
<sequence length="301" mass="34521">MNNETLAINTYIMVAEVVVLNVLGVFGNIQLLWMTVRKSSFHSKPGILLGLNSFNHLLCLLFEVVDLGFALTFKPISRRTCYSVIFFYIFVVCHQSAMTLMMSVDLLIALLVYVLTSFQHIVSTPYRFCKKLFRFSFSSLEDRYSKKNMLSSLRFNITLLGLAPMVSEVWSIANISINSVVVVVYASIIALVHFRSDNKVIRRLKVIVIIFICSWYMAILGVNIGHAFGFEEDQIFLLQSNMLIFALICYTQTFYVCIWRSSEYMAAFKEQLALMMCWRKPRDPVTSSASKIFKQASSRGW</sequence>
<dbReference type="InterPro" id="IPR000276">
    <property type="entry name" value="GPCR_Rhodpsn"/>
</dbReference>
<dbReference type="InterPro" id="IPR047130">
    <property type="entry name" value="7TM_GPCR_Srsx_nematod"/>
</dbReference>
<feature type="transmembrane region" description="Helical" evidence="5">
    <location>
        <begin position="12"/>
        <end position="33"/>
    </location>
</feature>
<dbReference type="PANTHER" id="PTHR23360">
    <property type="entry name" value="G-PROTEIN COUPLED RECEPTORS FAMILY 1 PROFILE DOMAIN-CONTAINING PROTEIN-RELATED"/>
    <property type="match status" value="1"/>
</dbReference>
<evidence type="ECO:0000256" key="3">
    <source>
        <dbReference type="ARBA" id="ARBA00022989"/>
    </source>
</evidence>
<keyword evidence="7" id="KW-1185">Reference proteome</keyword>
<reference evidence="6 7" key="1">
    <citation type="submission" date="2018-11" db="EMBL/GenBank/DDBJ databases">
        <authorList>
            <consortium name="Pathogen Informatics"/>
        </authorList>
    </citation>
    <scope>NUCLEOTIDE SEQUENCE [LARGE SCALE GENOMIC DNA]</scope>
</reference>
<evidence type="ECO:0000256" key="5">
    <source>
        <dbReference type="SAM" id="Phobius"/>
    </source>
</evidence>
<keyword evidence="4 5" id="KW-0472">Membrane</keyword>
<feature type="transmembrane region" description="Helical" evidence="5">
    <location>
        <begin position="206"/>
        <end position="229"/>
    </location>
</feature>
<protein>
    <submittedName>
        <fullName evidence="8">G_PROTEIN_RECEP_F1_2 domain-containing protein</fullName>
    </submittedName>
</protein>
<evidence type="ECO:0000313" key="6">
    <source>
        <dbReference type="EMBL" id="VDO18963.1"/>
    </source>
</evidence>
<evidence type="ECO:0000256" key="2">
    <source>
        <dbReference type="ARBA" id="ARBA00022692"/>
    </source>
</evidence>
<comment type="subcellular location">
    <subcellularLocation>
        <location evidence="1">Membrane</location>
    </subcellularLocation>
</comment>
<evidence type="ECO:0000313" key="8">
    <source>
        <dbReference type="WBParaSite" id="HPBE_0000058001-mRNA-1"/>
    </source>
</evidence>
<reference evidence="8" key="2">
    <citation type="submission" date="2019-09" db="UniProtKB">
        <authorList>
            <consortium name="WormBaseParasite"/>
        </authorList>
    </citation>
    <scope>IDENTIFICATION</scope>
</reference>